<dbReference type="RefSeq" id="WP_053237925.1">
    <property type="nucleotide sequence ID" value="NZ_CP011125.1"/>
</dbReference>
<organism evidence="1 2">
    <name type="scientific">Sandaracinus amylolyticus</name>
    <dbReference type="NCBI Taxonomy" id="927083"/>
    <lineage>
        <taxon>Bacteria</taxon>
        <taxon>Pseudomonadati</taxon>
        <taxon>Myxococcota</taxon>
        <taxon>Polyangia</taxon>
        <taxon>Polyangiales</taxon>
        <taxon>Sandaracinaceae</taxon>
        <taxon>Sandaracinus</taxon>
    </lineage>
</organism>
<keyword evidence="2" id="KW-1185">Reference proteome</keyword>
<evidence type="ECO:0000313" key="2">
    <source>
        <dbReference type="Proteomes" id="UP000034883"/>
    </source>
</evidence>
<dbReference type="STRING" id="927083.DB32_008163"/>
<accession>A0A0F6SHT7</accession>
<sequence>MRRERLLALSGALACCVVGCGGSGGPASATAAQGTLGVQSNTGGSEVTLRMAPSGPMTFATQLRVTVRSEMLGQPINADMDTRGVRRVVERRPDGSLAIEEMDTASTFAFSMMGRSRSGPEHAGPAEPRRYVLGDRGRRLDEPATLAVAPATPGGGFERVMDPLVRALEFPVEAISPGATWSAQGRIPLDGVDAGLAGEARYQLVQRLERLEGSGDERVAVIAFEGSLEGEGESVAPPAPAMPGEPELPAEAMRGALRFRGFYVVALSDGFARSARAEFEGEAQLGPGGLMTFPLEGELEWLASPIDATLEIREQEAASAAPVAIE</sequence>
<reference evidence="1 2" key="1">
    <citation type="submission" date="2015-03" db="EMBL/GenBank/DDBJ databases">
        <title>Genome assembly of Sandaracinus amylolyticus DSM 53668.</title>
        <authorList>
            <person name="Sharma G."/>
            <person name="Subramanian S."/>
        </authorList>
    </citation>
    <scope>NUCLEOTIDE SEQUENCE [LARGE SCALE GENOMIC DNA]</scope>
    <source>
        <strain evidence="1 2">DSM 53668</strain>
    </source>
</reference>
<protein>
    <submittedName>
        <fullName evidence="1">Uncharacterized protein</fullName>
    </submittedName>
</protein>
<dbReference type="AlphaFoldDB" id="A0A0F6SHT7"/>
<proteinExistence type="predicted"/>
<gene>
    <name evidence="1" type="ORF">DB32_008163</name>
</gene>
<dbReference type="KEGG" id="samy:DB32_008163"/>
<evidence type="ECO:0000313" key="1">
    <source>
        <dbReference type="EMBL" id="AKF11014.1"/>
    </source>
</evidence>
<dbReference type="EMBL" id="CP011125">
    <property type="protein sequence ID" value="AKF11014.1"/>
    <property type="molecule type" value="Genomic_DNA"/>
</dbReference>
<dbReference type="Proteomes" id="UP000034883">
    <property type="component" value="Chromosome"/>
</dbReference>
<name>A0A0F6SHT7_9BACT</name>